<dbReference type="AlphaFoldDB" id="A0AAV6Y3A0"/>
<keyword evidence="2" id="KW-1185">Reference proteome</keyword>
<organism evidence="1 2">
    <name type="scientific">Buddleja alternifolia</name>
    <dbReference type="NCBI Taxonomy" id="168488"/>
    <lineage>
        <taxon>Eukaryota</taxon>
        <taxon>Viridiplantae</taxon>
        <taxon>Streptophyta</taxon>
        <taxon>Embryophyta</taxon>
        <taxon>Tracheophyta</taxon>
        <taxon>Spermatophyta</taxon>
        <taxon>Magnoliopsida</taxon>
        <taxon>eudicotyledons</taxon>
        <taxon>Gunneridae</taxon>
        <taxon>Pentapetalae</taxon>
        <taxon>asterids</taxon>
        <taxon>lamiids</taxon>
        <taxon>Lamiales</taxon>
        <taxon>Scrophulariaceae</taxon>
        <taxon>Buddlejeae</taxon>
        <taxon>Buddleja</taxon>
    </lineage>
</organism>
<dbReference type="Proteomes" id="UP000826271">
    <property type="component" value="Unassembled WGS sequence"/>
</dbReference>
<evidence type="ECO:0008006" key="3">
    <source>
        <dbReference type="Google" id="ProtNLM"/>
    </source>
</evidence>
<dbReference type="InterPro" id="IPR040256">
    <property type="entry name" value="At4g02000-like"/>
</dbReference>
<proteinExistence type="predicted"/>
<evidence type="ECO:0000313" key="2">
    <source>
        <dbReference type="Proteomes" id="UP000826271"/>
    </source>
</evidence>
<dbReference type="PANTHER" id="PTHR31286:SF180">
    <property type="entry name" value="OS10G0362600 PROTEIN"/>
    <property type="match status" value="1"/>
</dbReference>
<evidence type="ECO:0000313" key="1">
    <source>
        <dbReference type="EMBL" id="KAG8388220.1"/>
    </source>
</evidence>
<dbReference type="EMBL" id="WHWC01000002">
    <property type="protein sequence ID" value="KAG8388220.1"/>
    <property type="molecule type" value="Genomic_DNA"/>
</dbReference>
<reference evidence="1" key="1">
    <citation type="submission" date="2019-10" db="EMBL/GenBank/DDBJ databases">
        <authorList>
            <person name="Zhang R."/>
            <person name="Pan Y."/>
            <person name="Wang J."/>
            <person name="Ma R."/>
            <person name="Yu S."/>
        </authorList>
    </citation>
    <scope>NUCLEOTIDE SEQUENCE</scope>
    <source>
        <strain evidence="1">LA-IB0</strain>
        <tissue evidence="1">Leaf</tissue>
    </source>
</reference>
<sequence length="290" mass="33114">MAAPYQYSLIGKFSHGYSTMTRLRAKFAALGLLKGFKIGVLVLKWTLDFDPNEESPIMPIWIKVLGLKPHWFHKQFLFHVSSIIGKPFKPDEATTEIENHAVARICVEINVIEKLQKEIPVQRTYHGSMLGAKKKNKENEDTTWNQDINVEQVWREKGNLWARLDKMRGKRSMGTPTLILPRGADLGVFIKENREKRGNNEAQDDTIMQGSDEDEQEINNYHESGKEDLWKDNLDQNSIERKRQRPAAEEVTDAGGGGWLGIRYFSGLLRVLDPRVDIGYGPNPDPIDLS</sequence>
<comment type="caution">
    <text evidence="1">The sequence shown here is derived from an EMBL/GenBank/DDBJ whole genome shotgun (WGS) entry which is preliminary data.</text>
</comment>
<accession>A0AAV6Y3A0</accession>
<dbReference type="PANTHER" id="PTHR31286">
    <property type="entry name" value="GLYCINE-RICH CELL WALL STRUCTURAL PROTEIN 1.8-LIKE"/>
    <property type="match status" value="1"/>
</dbReference>
<protein>
    <recommendedName>
        <fullName evidence="3">DUF4283 domain-containing protein</fullName>
    </recommendedName>
</protein>
<name>A0AAV6Y3A0_9LAMI</name>
<gene>
    <name evidence="1" type="ORF">BUALT_Bualt02G0103000</name>
</gene>